<dbReference type="InterPro" id="IPR010992">
    <property type="entry name" value="IHF-like_DNA-bd_dom_sf"/>
</dbReference>
<name>A0A644YIZ8_9ZZZZ</name>
<gene>
    <name evidence="3" type="ORF">SDC9_74872</name>
</gene>
<dbReference type="SUPFAM" id="SSF47729">
    <property type="entry name" value="IHF-like DNA-binding proteins"/>
    <property type="match status" value="1"/>
</dbReference>
<accession>A0A644YIZ8</accession>
<dbReference type="AlphaFoldDB" id="A0A644YIZ8"/>
<organism evidence="3">
    <name type="scientific">bioreactor metagenome</name>
    <dbReference type="NCBI Taxonomy" id="1076179"/>
    <lineage>
        <taxon>unclassified sequences</taxon>
        <taxon>metagenomes</taxon>
        <taxon>ecological metagenomes</taxon>
    </lineage>
</organism>
<evidence type="ECO:0000256" key="1">
    <source>
        <dbReference type="SAM" id="MobiDB-lite"/>
    </source>
</evidence>
<feature type="region of interest" description="Disordered" evidence="1">
    <location>
        <begin position="133"/>
        <end position="152"/>
    </location>
</feature>
<feature type="domain" description="HU" evidence="2">
    <location>
        <begin position="12"/>
        <end position="132"/>
    </location>
</feature>
<dbReference type="Pfam" id="PF18291">
    <property type="entry name" value="HU-HIG"/>
    <property type="match status" value="1"/>
</dbReference>
<protein>
    <recommendedName>
        <fullName evidence="2">HU domain-containing protein</fullName>
    </recommendedName>
</protein>
<dbReference type="InterPro" id="IPR041607">
    <property type="entry name" value="HU-HIG"/>
</dbReference>
<reference evidence="3" key="1">
    <citation type="submission" date="2019-08" db="EMBL/GenBank/DDBJ databases">
        <authorList>
            <person name="Kucharzyk K."/>
            <person name="Murdoch R.W."/>
            <person name="Higgins S."/>
            <person name="Loffler F."/>
        </authorList>
    </citation>
    <scope>NUCLEOTIDE SEQUENCE</scope>
</reference>
<proteinExistence type="predicted"/>
<sequence length="152" mass="16666">MIIRVNRIKIMNYTIVERKIPVGTGAGMKHLAVISRNGAMSEEQLIERIAGMSSLAENDVLSALRALQVVIADATMNGITVRLDQLGTFTPYLSAKAMETPEEVDASTIRGIKVNFRPNVRFKNKLKTTSMEYRNPAPKGLVADNPETPVAP</sequence>
<evidence type="ECO:0000313" key="3">
    <source>
        <dbReference type="EMBL" id="MPM28350.1"/>
    </source>
</evidence>
<evidence type="ECO:0000259" key="2">
    <source>
        <dbReference type="Pfam" id="PF18291"/>
    </source>
</evidence>
<dbReference type="EMBL" id="VSSQ01005230">
    <property type="protein sequence ID" value="MPM28350.1"/>
    <property type="molecule type" value="Genomic_DNA"/>
</dbReference>
<dbReference type="GO" id="GO:0003677">
    <property type="term" value="F:DNA binding"/>
    <property type="evidence" value="ECO:0007669"/>
    <property type="project" value="InterPro"/>
</dbReference>
<dbReference type="Gene3D" id="4.10.520.10">
    <property type="entry name" value="IHF-like DNA-binding proteins"/>
    <property type="match status" value="1"/>
</dbReference>
<comment type="caution">
    <text evidence="3">The sequence shown here is derived from an EMBL/GenBank/DDBJ whole genome shotgun (WGS) entry which is preliminary data.</text>
</comment>
<dbReference type="NCBIfam" id="TIGR01201">
    <property type="entry name" value="HU_rel"/>
    <property type="match status" value="1"/>
</dbReference>
<dbReference type="InterPro" id="IPR005902">
    <property type="entry name" value="HU_DNA-bd_put"/>
</dbReference>